<evidence type="ECO:0000259" key="7">
    <source>
        <dbReference type="Pfam" id="PF20464"/>
    </source>
</evidence>
<dbReference type="InterPro" id="IPR011335">
    <property type="entry name" value="Restrct_endonuc-II-like"/>
</dbReference>
<evidence type="ECO:0000259" key="6">
    <source>
        <dbReference type="Pfam" id="PF04480"/>
    </source>
</evidence>
<dbReference type="PROSITE" id="PS00092">
    <property type="entry name" value="N6_MTASE"/>
    <property type="match status" value="1"/>
</dbReference>
<sequence>MTTNAQRLQDFVHFVQDKLKGDEKGESQIFLDKFFRAFGHEGAVEAGAVYEERIKKGSKAGKTGYADLVWKPRVLIEMKKRGTDLAKHYSQAFDYWQRAVPDRPRYVLLCNFDEFWVYDFDTQIDTPIDMVALKQLPDRVAVFGFMEVTERKSVFGNNQVEVTEKAAGRMGELYAMLRDRLLRQGLPPSPLAPLPGGAGNRKAPSPQGEGVGDEGRAALTAQRFVLQSVLAMFAEDRALLPDSLFVQSVQDCLGGESSYDVLGNLFSAMNSPGMTPAGRFKGVDYFNGGLFAHIDPIDLTQPELKLLEVAALENWSKVRPAIFGSIFESAIDAKTRHAHGIHYTAEADIMKIVRPTISRYWEERIDQASTIGELNALQLELQNYRVLDPACGSGNFLYIAYQELKQIEQKLLDKIAERRKSPREQLQMGFVTPNQFFGIDNNPFAVELARVTLMIARKVAIDRLGLQDYEPALPLDTLDQNIVCKDALFTEWPKADAIIGNPPFLGGKHMRINLGDNYIDRVFKRFPDVKDSVDFCAYWFRLAHDHIGQDGRAGLVGTNSVSQGKSRLAALDYVAHNQGVIHEAISSQPWSGEANVHVSIVNWRKQPSSPNPFSHGEKGDKTRDSELGKILPDISELAGIQRRIPEALLLKARELREKQTPAEEILWQCLRSRRLEGIKFRRQHNIGQFIADFYCHEARLVIELDGGIHDDQKEHDEDRDLWMQSNGFTVLRFKNEAILNHLETVLATILQATLTPSPSPAGEGDNSELPSPRGRRVGDEGQYYLDNKPVPFINSALTAETDVSQSKRLQANRNQCFQGVIPVGKGFLISEEKVEAWVQSDPKNETVLKRFSMGANLAQEPDGLPDRWIIDFADMPIEEVSDYQLPYEHVKTHLKPERKQNREAIMREKWWRFKRTNEAMRNALAPLSSCFAIPRVSKWAIFMPFPCEWLPGDKSVVVGTDDFYIFGILTSDVHRTWMHAQKSTLKADIAYTHNTCFETFPFPQTPSTKIVQQIRAKALELHQHRSDQMQQKQWGITKLYNAYFAEPASQLYKLHKQLDAIVLQAYSFAPTDDLLEKLLELNHAIAAKEEGGEPAIGPWDPTQ</sequence>
<name>A0A2W4W6V8_9CYAN</name>
<reference evidence="11 12" key="2">
    <citation type="submission" date="2018-06" db="EMBL/GenBank/DDBJ databases">
        <title>Metagenomic assembly of (sub)arctic Cyanobacteria and their associated microbiome from non-axenic cultures.</title>
        <authorList>
            <person name="Baurain D."/>
        </authorList>
    </citation>
    <scope>NUCLEOTIDE SEQUENCE [LARGE SCALE GENOMIC DNA]</scope>
    <source>
        <strain evidence="11">ULC041bin1</strain>
    </source>
</reference>
<evidence type="ECO:0000256" key="4">
    <source>
        <dbReference type="ARBA" id="ARBA00047942"/>
    </source>
</evidence>
<evidence type="ECO:0000259" key="9">
    <source>
        <dbReference type="Pfam" id="PF20466"/>
    </source>
</evidence>
<dbReference type="SUPFAM" id="SSF53335">
    <property type="entry name" value="S-adenosyl-L-methionine-dependent methyltransferases"/>
    <property type="match status" value="1"/>
</dbReference>
<dbReference type="EMBL" id="QBMN01000116">
    <property type="protein sequence ID" value="PZO37719.1"/>
    <property type="molecule type" value="Genomic_DNA"/>
</dbReference>
<dbReference type="Gene3D" id="3.40.50.150">
    <property type="entry name" value="Vaccinia Virus protein VP39"/>
    <property type="match status" value="1"/>
</dbReference>
<dbReference type="PRINTS" id="PR00507">
    <property type="entry name" value="N12N6MTFRASE"/>
</dbReference>
<feature type="region of interest" description="Disordered" evidence="5">
    <location>
        <begin position="606"/>
        <end position="625"/>
    </location>
</feature>
<dbReference type="InterPro" id="IPR046816">
    <property type="entry name" value="MmeI_Mtase"/>
</dbReference>
<evidence type="ECO:0000313" key="11">
    <source>
        <dbReference type="EMBL" id="PZO37719.1"/>
    </source>
</evidence>
<dbReference type="InterPro" id="IPR002052">
    <property type="entry name" value="DNA_methylase_N6_adenine_CS"/>
</dbReference>
<dbReference type="SUPFAM" id="SSF52980">
    <property type="entry name" value="Restriction endonuclease-like"/>
    <property type="match status" value="1"/>
</dbReference>
<dbReference type="PANTHER" id="PTHR33841">
    <property type="entry name" value="DNA METHYLTRANSFERASE YEEA-RELATED"/>
    <property type="match status" value="1"/>
</dbReference>
<feature type="domain" description="MmeI-like DNA-methyltransferase" evidence="10">
    <location>
        <begin position="371"/>
        <end position="606"/>
    </location>
</feature>
<feature type="compositionally biased region" description="Basic and acidic residues" evidence="5">
    <location>
        <begin position="615"/>
        <end position="625"/>
    </location>
</feature>
<dbReference type="InterPro" id="IPR046819">
    <property type="entry name" value="MmeI_hel"/>
</dbReference>
<dbReference type="Pfam" id="PF20465">
    <property type="entry name" value="MmeI_hel"/>
    <property type="match status" value="1"/>
</dbReference>
<dbReference type="EC" id="2.1.1.72" evidence="1"/>
<dbReference type="PANTHER" id="PTHR33841:SF1">
    <property type="entry name" value="DNA METHYLTRANSFERASE A"/>
    <property type="match status" value="1"/>
</dbReference>
<comment type="caution">
    <text evidence="11">The sequence shown here is derived from an EMBL/GenBank/DDBJ whole genome shotgun (WGS) entry which is preliminary data.</text>
</comment>
<accession>A0A2W4W6V8</accession>
<dbReference type="InterPro" id="IPR046820">
    <property type="entry name" value="MmeI_TRD"/>
</dbReference>
<dbReference type="Pfam" id="PF20464">
    <property type="entry name" value="MmeI_N"/>
    <property type="match status" value="1"/>
</dbReference>
<feature type="domain" description="MmeI-like target recognition" evidence="9">
    <location>
        <begin position="803"/>
        <end position="1004"/>
    </location>
</feature>
<dbReference type="InterPro" id="IPR046817">
    <property type="entry name" value="MmeI_N"/>
</dbReference>
<feature type="region of interest" description="Disordered" evidence="5">
    <location>
        <begin position="188"/>
        <end position="213"/>
    </location>
</feature>
<organism evidence="11 12">
    <name type="scientific">Shackletoniella antarctica</name>
    <dbReference type="NCBI Taxonomy" id="268115"/>
    <lineage>
        <taxon>Bacteria</taxon>
        <taxon>Bacillati</taxon>
        <taxon>Cyanobacteriota</taxon>
        <taxon>Cyanophyceae</taxon>
        <taxon>Oculatellales</taxon>
        <taxon>Oculatellaceae</taxon>
        <taxon>Shackletoniella</taxon>
    </lineage>
</organism>
<evidence type="ECO:0000256" key="1">
    <source>
        <dbReference type="ARBA" id="ARBA00011900"/>
    </source>
</evidence>
<dbReference type="InterPro" id="IPR029063">
    <property type="entry name" value="SAM-dependent_MTases_sf"/>
</dbReference>
<evidence type="ECO:0000313" key="12">
    <source>
        <dbReference type="Proteomes" id="UP000249081"/>
    </source>
</evidence>
<dbReference type="GO" id="GO:0009007">
    <property type="term" value="F:site-specific DNA-methyltransferase (adenine-specific) activity"/>
    <property type="evidence" value="ECO:0007669"/>
    <property type="project" value="UniProtKB-EC"/>
</dbReference>
<dbReference type="InterPro" id="IPR047216">
    <property type="entry name" value="Endonuclease_DUF559_bact"/>
</dbReference>
<reference evidence="12" key="1">
    <citation type="submission" date="2018-04" db="EMBL/GenBank/DDBJ databases">
        <authorList>
            <person name="Cornet L."/>
        </authorList>
    </citation>
    <scope>NUCLEOTIDE SEQUENCE [LARGE SCALE GENOMIC DNA]</scope>
</reference>
<feature type="domain" description="MmeI-like helicase spacer" evidence="8">
    <location>
        <begin position="221"/>
        <end position="291"/>
    </location>
</feature>
<gene>
    <name evidence="11" type="ORF">DCF17_15585</name>
</gene>
<proteinExistence type="predicted"/>
<evidence type="ECO:0000256" key="2">
    <source>
        <dbReference type="ARBA" id="ARBA00022603"/>
    </source>
</evidence>
<comment type="catalytic activity">
    <reaction evidence="4">
        <text>a 2'-deoxyadenosine in DNA + S-adenosyl-L-methionine = an N(6)-methyl-2'-deoxyadenosine in DNA + S-adenosyl-L-homocysteine + H(+)</text>
        <dbReference type="Rhea" id="RHEA:15197"/>
        <dbReference type="Rhea" id="RHEA-COMP:12418"/>
        <dbReference type="Rhea" id="RHEA-COMP:12419"/>
        <dbReference type="ChEBI" id="CHEBI:15378"/>
        <dbReference type="ChEBI" id="CHEBI:57856"/>
        <dbReference type="ChEBI" id="CHEBI:59789"/>
        <dbReference type="ChEBI" id="CHEBI:90615"/>
        <dbReference type="ChEBI" id="CHEBI:90616"/>
        <dbReference type="EC" id="2.1.1.72"/>
    </reaction>
</comment>
<evidence type="ECO:0000256" key="3">
    <source>
        <dbReference type="ARBA" id="ARBA00022679"/>
    </source>
</evidence>
<dbReference type="GO" id="GO:0032259">
    <property type="term" value="P:methylation"/>
    <property type="evidence" value="ECO:0007669"/>
    <property type="project" value="UniProtKB-KW"/>
</dbReference>
<evidence type="ECO:0000256" key="5">
    <source>
        <dbReference type="SAM" id="MobiDB-lite"/>
    </source>
</evidence>
<keyword evidence="2" id="KW-0489">Methyltransferase</keyword>
<dbReference type="Proteomes" id="UP000249081">
    <property type="component" value="Unassembled WGS sequence"/>
</dbReference>
<keyword evidence="3" id="KW-0808">Transferase</keyword>
<dbReference type="InterPro" id="IPR007569">
    <property type="entry name" value="DUF559"/>
</dbReference>
<dbReference type="Gene3D" id="3.40.960.10">
    <property type="entry name" value="VSR Endonuclease"/>
    <property type="match status" value="1"/>
</dbReference>
<feature type="domain" description="MmeI-like N-terminal" evidence="7">
    <location>
        <begin position="8"/>
        <end position="179"/>
    </location>
</feature>
<dbReference type="InterPro" id="IPR050953">
    <property type="entry name" value="N4_N6_ade-DNA_methylase"/>
</dbReference>
<dbReference type="AlphaFoldDB" id="A0A2W4W6V8"/>
<dbReference type="Pfam" id="PF20466">
    <property type="entry name" value="MmeI_TRD"/>
    <property type="match status" value="1"/>
</dbReference>
<protein>
    <recommendedName>
        <fullName evidence="1">site-specific DNA-methyltransferase (adenine-specific)</fullName>
        <ecNumber evidence="1">2.1.1.72</ecNumber>
    </recommendedName>
</protein>
<dbReference type="CDD" id="cd01038">
    <property type="entry name" value="Endonuclease_DUF559"/>
    <property type="match status" value="1"/>
</dbReference>
<evidence type="ECO:0000259" key="8">
    <source>
        <dbReference type="Pfam" id="PF20465"/>
    </source>
</evidence>
<dbReference type="Pfam" id="PF04480">
    <property type="entry name" value="DUF559"/>
    <property type="match status" value="1"/>
</dbReference>
<feature type="region of interest" description="Disordered" evidence="5">
    <location>
        <begin position="755"/>
        <end position="779"/>
    </location>
</feature>
<dbReference type="Pfam" id="PF20473">
    <property type="entry name" value="MmeI_Mtase"/>
    <property type="match status" value="1"/>
</dbReference>
<evidence type="ECO:0000259" key="10">
    <source>
        <dbReference type="Pfam" id="PF20473"/>
    </source>
</evidence>
<feature type="domain" description="DUF559" evidence="6">
    <location>
        <begin position="650"/>
        <end position="752"/>
    </location>
</feature>
<dbReference type="GO" id="GO:0003676">
    <property type="term" value="F:nucleic acid binding"/>
    <property type="evidence" value="ECO:0007669"/>
    <property type="project" value="InterPro"/>
</dbReference>